<evidence type="ECO:0000313" key="1">
    <source>
        <dbReference type="EMBL" id="RAQ22013.1"/>
    </source>
</evidence>
<dbReference type="AlphaFoldDB" id="A0A328UAN2"/>
<gene>
    <name evidence="1" type="ORF">DPQ25_13755</name>
</gene>
<keyword evidence="1" id="KW-0946">Virion</keyword>
<reference evidence="1 2" key="1">
    <citation type="submission" date="2018-06" db="EMBL/GenBank/DDBJ databases">
        <title>Noncontiguous genome sequence of Ruminococcaceae bacterium ASD2818.</title>
        <authorList>
            <person name="Chaplin A.V."/>
            <person name="Sokolova S.R."/>
            <person name="Kochetkova T.O."/>
            <person name="Goltsov A.Y."/>
            <person name="Trofimov D.Y."/>
            <person name="Efimov B.A."/>
        </authorList>
    </citation>
    <scope>NUCLEOTIDE SEQUENCE [LARGE SCALE GENOMIC DNA]</scope>
    <source>
        <strain evidence="1 2">ASD2818</strain>
    </source>
</reference>
<dbReference type="EMBL" id="QLYR01000017">
    <property type="protein sequence ID" value="RAQ22013.1"/>
    <property type="molecule type" value="Genomic_DNA"/>
</dbReference>
<name>A0A328UAN2_9FIRM</name>
<evidence type="ECO:0000313" key="2">
    <source>
        <dbReference type="Proteomes" id="UP000249377"/>
    </source>
</evidence>
<dbReference type="InterPro" id="IPR012347">
    <property type="entry name" value="Ferritin-like"/>
</dbReference>
<dbReference type="Gene3D" id="1.20.1260.10">
    <property type="match status" value="1"/>
</dbReference>
<organism evidence="1 2">
    <name type="scientific">Hydrogeniiclostridium mannosilyticum</name>
    <dbReference type="NCBI Taxonomy" id="2764322"/>
    <lineage>
        <taxon>Bacteria</taxon>
        <taxon>Bacillati</taxon>
        <taxon>Bacillota</taxon>
        <taxon>Clostridia</taxon>
        <taxon>Eubacteriales</taxon>
        <taxon>Acutalibacteraceae</taxon>
        <taxon>Hydrogeniiclostridium</taxon>
    </lineage>
</organism>
<dbReference type="Proteomes" id="UP000249377">
    <property type="component" value="Unassembled WGS sequence"/>
</dbReference>
<protein>
    <submittedName>
        <fullName evidence="1">Spore coat protein</fullName>
    </submittedName>
</protein>
<dbReference type="InterPro" id="IPR012851">
    <property type="entry name" value="Spore_coat_CotF-like"/>
</dbReference>
<comment type="caution">
    <text evidence="1">The sequence shown here is derived from an EMBL/GenBank/DDBJ whole genome shotgun (WGS) entry which is preliminary data.</text>
</comment>
<accession>A0A328UAN2</accession>
<keyword evidence="2" id="KW-1185">Reference proteome</keyword>
<sequence length="88" mass="10201">MKQPLEEKEILTDVLSSQKSITGNYNTYTNECATPAIRDQFMSLLTEEHQIQADVFDEMHKRGWYPTPAAEQQKVQQAKQKFENAKPQ</sequence>
<dbReference type="RefSeq" id="WP_112333752.1">
    <property type="nucleotide sequence ID" value="NZ_JADPHD010000003.1"/>
</dbReference>
<keyword evidence="1" id="KW-0167">Capsid protein</keyword>
<proteinExistence type="predicted"/>
<dbReference type="Pfam" id="PF07875">
    <property type="entry name" value="Coat_F"/>
    <property type="match status" value="1"/>
</dbReference>